<dbReference type="CDD" id="cd09917">
    <property type="entry name" value="F-box_SF"/>
    <property type="match status" value="1"/>
</dbReference>
<feature type="region of interest" description="Disordered" evidence="1">
    <location>
        <begin position="381"/>
        <end position="400"/>
    </location>
</feature>
<comment type="caution">
    <text evidence="4">The sequence shown here is derived from an EMBL/GenBank/DDBJ whole genome shotgun (WGS) entry which is preliminary data.</text>
</comment>
<feature type="region of interest" description="Disordered" evidence="1">
    <location>
        <begin position="269"/>
        <end position="288"/>
    </location>
</feature>
<dbReference type="GO" id="GO:0000209">
    <property type="term" value="P:protein polyubiquitination"/>
    <property type="evidence" value="ECO:0007669"/>
    <property type="project" value="TreeGrafter"/>
</dbReference>
<evidence type="ECO:0000259" key="3">
    <source>
        <dbReference type="Pfam" id="PF10442"/>
    </source>
</evidence>
<dbReference type="Pfam" id="PF00646">
    <property type="entry name" value="F-box"/>
    <property type="match status" value="1"/>
</dbReference>
<dbReference type="EMBL" id="BNCO01000093">
    <property type="protein sequence ID" value="GIL67075.1"/>
    <property type="molecule type" value="Genomic_DNA"/>
</dbReference>
<dbReference type="Pfam" id="PF10442">
    <property type="entry name" value="FIST_C"/>
    <property type="match status" value="1"/>
</dbReference>
<feature type="domain" description="F-box" evidence="2">
    <location>
        <begin position="11"/>
        <end position="46"/>
    </location>
</feature>
<sequence>MSTAEVGLEVLPDDVLLRVLAGAGSKAIIRAATCCKRLYALARMLQMHRCFSAAASVKNDLSDALEEACESALQGMLGCVDVALVFVANYEKLKGSLAAKVVEGLLPRLPPGTQLVGCATSGLIGVGSGGAFEIHPSGSGRTRGNPGVGLLLGRMPGCSMKAFCNVSPSWRSEATRGGARRCATMCGKVGKKLSVSLKRKAANTSVIEWLRGPVMGMEPDASISAAKPSYHAAAAAETETCAAAGPVASEPEGELELTARIGVGHDGSTAVERKDHQGPAGSGAGTAEGRMMGTARATVAGPSARDLGLQSVWLLTAGTKVAFDLLDGPGGLLHWMQEDERARPVIAGGVSSGRGDLFFHPGRSRAAAVVDSAAPACAQGEGEGAEVGLSSGQSRGPAAGVRGGWDPASTGLHYVGLAVMASEATGPVSFTNSPSTADVAVGSSARGAAGLGSRDELTPGSLAAKTKAVTSELLQIRACALAMRGCAGLEGQPVFEGVAITRETPSSRVLAGSSADEEDDNDEDGVAVLVTVSGGLSSSSRSLAEQLRAVLSRTGSLPQLATWLARRGDDSIDSGLDVQVFRSGRIVMGPVEPSLLLYNGVVAFKTGDAMSLDAIIEGAKDAGTVVCCQLADITPHGCRLHLQAELPVLRSVCSSYPLLPGGHLDPRSWEGYHVMRQAAMRAGARAGPVAMVVFSCTGRGREIFGDASAECEARIADEVLGKGVPFVGAYCNGELGPRVRHSYVGWSFNPLCVRPPDGTEVLASAIGEDDTSITSAAAAAASCSAGSSSVIASRYAVGRGVPCFMVVAGNWMMPLDRARMQGYTSVYAAVG</sequence>
<organism evidence="4 5">
    <name type="scientific">Volvox africanus</name>
    <dbReference type="NCBI Taxonomy" id="51714"/>
    <lineage>
        <taxon>Eukaryota</taxon>
        <taxon>Viridiplantae</taxon>
        <taxon>Chlorophyta</taxon>
        <taxon>core chlorophytes</taxon>
        <taxon>Chlorophyceae</taxon>
        <taxon>CS clade</taxon>
        <taxon>Chlamydomonadales</taxon>
        <taxon>Volvocaceae</taxon>
        <taxon>Volvox</taxon>
    </lineage>
</organism>
<name>A0A8J4BSC7_9CHLO</name>
<gene>
    <name evidence="4" type="ORF">Vafri_20509</name>
</gene>
<reference evidence="4" key="1">
    <citation type="journal article" date="2021" name="Proc. Natl. Acad. Sci. U.S.A.">
        <title>Three genomes in the algal genus Volvox reveal the fate of a haploid sex-determining region after a transition to homothallism.</title>
        <authorList>
            <person name="Yamamoto K."/>
            <person name="Hamaji T."/>
            <person name="Kawai-Toyooka H."/>
            <person name="Matsuzaki R."/>
            <person name="Takahashi F."/>
            <person name="Nishimura Y."/>
            <person name="Kawachi M."/>
            <person name="Noguchi H."/>
            <person name="Minakuchi Y."/>
            <person name="Umen J.G."/>
            <person name="Toyoda A."/>
            <person name="Nozaki H."/>
        </authorList>
    </citation>
    <scope>NUCLEOTIDE SEQUENCE</scope>
    <source>
        <strain evidence="4">NIES-3780</strain>
    </source>
</reference>
<evidence type="ECO:0000259" key="2">
    <source>
        <dbReference type="Pfam" id="PF00646"/>
    </source>
</evidence>
<evidence type="ECO:0000256" key="1">
    <source>
        <dbReference type="SAM" id="MobiDB-lite"/>
    </source>
</evidence>
<protein>
    <recommendedName>
        <fullName evidence="6">FIST C-domain domain-containing protein</fullName>
    </recommendedName>
</protein>
<evidence type="ECO:0008006" key="6">
    <source>
        <dbReference type="Google" id="ProtNLM"/>
    </source>
</evidence>
<evidence type="ECO:0000313" key="4">
    <source>
        <dbReference type="EMBL" id="GIL67075.1"/>
    </source>
</evidence>
<evidence type="ECO:0000313" key="5">
    <source>
        <dbReference type="Proteomes" id="UP000747399"/>
    </source>
</evidence>
<feature type="domain" description="FIST C-domain" evidence="3">
    <location>
        <begin position="678"/>
        <end position="737"/>
    </location>
</feature>
<dbReference type="InterPro" id="IPR001810">
    <property type="entry name" value="F-box_dom"/>
</dbReference>
<keyword evidence="5" id="KW-1185">Reference proteome</keyword>
<dbReference type="AlphaFoldDB" id="A0A8J4BSC7"/>
<proteinExistence type="predicted"/>
<accession>A0A8J4BSC7</accession>
<dbReference type="PANTHER" id="PTHR14939">
    <property type="entry name" value="F-BOX ONLY PROTEIN 22"/>
    <property type="match status" value="1"/>
</dbReference>
<dbReference type="InterPro" id="IPR019494">
    <property type="entry name" value="FIST_C"/>
</dbReference>
<dbReference type="PANTHER" id="PTHR14939:SF5">
    <property type="entry name" value="F-BOX ONLY PROTEIN 22"/>
    <property type="match status" value="1"/>
</dbReference>
<dbReference type="GO" id="GO:0032436">
    <property type="term" value="P:positive regulation of proteasomal ubiquitin-dependent protein catabolic process"/>
    <property type="evidence" value="ECO:0007669"/>
    <property type="project" value="TreeGrafter"/>
</dbReference>
<dbReference type="Proteomes" id="UP000747399">
    <property type="component" value="Unassembled WGS sequence"/>
</dbReference>